<gene>
    <name evidence="1" type="ORF">F5144DRAFT_501483</name>
</gene>
<dbReference type="EMBL" id="JAGIZQ010000001">
    <property type="protein sequence ID" value="KAH6649919.1"/>
    <property type="molecule type" value="Genomic_DNA"/>
</dbReference>
<proteinExistence type="predicted"/>
<dbReference type="Proteomes" id="UP000724584">
    <property type="component" value="Unassembled WGS sequence"/>
</dbReference>
<sequence>MDPPSKKRSIFGFTGLFRSPSAPPEDRDMSTDASPKPAAPAPAQREFNNTASAPHSPMKRASESQIASRRIIGRPQGPSSKLSQSISASDIAHRPSSMVVRRMPGDNPNKRLPAMSASVMSHAPSNAVPKSTSFSGVTSTPRNIFRSSALYSRPGLQTFSPRVPAASTLNQSFPPNTPGKPPRGSTADVNGRILANTTSTELFKMRIPSPPRHLTGEMLANEVPDDPNRSGSVYADEFLAHYCPPDLDEHQRRQFFCILDLRRLKYAADDVFTKKDWKINILNFAKEYEKSRSLIMLRYGLYEFKTVRASEAVKKEWKQKHGIPDSEDESGSPRVNGTPKRKAEDELTPSSNTLAASSPGSNKRARGQDASAKNKRKADAEPDENHPAKLQKPAAPPSATKSVFESIANNAQSASATPVKSTGKSLFASSTGPQPNGPLGTSVFGAAPKPVGSTNIFGHLSDGSKGSGNEGADEDSETGSEAEEEGSEVQDVSQSDEQAASGGVSTPQLFDTKKPTTNGMSSASSEAGDSTQGRSIFDRITRGSDGQPVRKVSPSDGGLFAPPPEKERSASPQSVSFGGPSSGPTFSFGGASQPSSAPMFSQNPPSATPIFGNSLVPGGGTSTGTNSPFTFGGASSLATTPAATTPEPSANAEDGQGTNADGDDAPQEQISLTDGGPGEECEVAVHEVRAKAVKLVTGSDSDDESGASGDKAKKPAWKTQGVGPLRLLKNKSTGAVRILLRAEPRGHVALNKIVLPDFTYKADTKTVKLTTAADDGKGLETWVLQVKTPAFAQALAEALEEHKVANKK</sequence>
<evidence type="ECO:0000313" key="2">
    <source>
        <dbReference type="Proteomes" id="UP000724584"/>
    </source>
</evidence>
<name>A0ACB7PM31_9PEZI</name>
<keyword evidence="2" id="KW-1185">Reference proteome</keyword>
<organism evidence="1 2">
    <name type="scientific">Chaetomium tenue</name>
    <dbReference type="NCBI Taxonomy" id="1854479"/>
    <lineage>
        <taxon>Eukaryota</taxon>
        <taxon>Fungi</taxon>
        <taxon>Dikarya</taxon>
        <taxon>Ascomycota</taxon>
        <taxon>Pezizomycotina</taxon>
        <taxon>Sordariomycetes</taxon>
        <taxon>Sordariomycetidae</taxon>
        <taxon>Sordariales</taxon>
        <taxon>Chaetomiaceae</taxon>
        <taxon>Chaetomium</taxon>
    </lineage>
</organism>
<reference evidence="1 2" key="1">
    <citation type="journal article" date="2021" name="Nat. Commun.">
        <title>Genetic determinants of endophytism in the Arabidopsis root mycobiome.</title>
        <authorList>
            <person name="Mesny F."/>
            <person name="Miyauchi S."/>
            <person name="Thiergart T."/>
            <person name="Pickel B."/>
            <person name="Atanasova L."/>
            <person name="Karlsson M."/>
            <person name="Huettel B."/>
            <person name="Barry K.W."/>
            <person name="Haridas S."/>
            <person name="Chen C."/>
            <person name="Bauer D."/>
            <person name="Andreopoulos W."/>
            <person name="Pangilinan J."/>
            <person name="LaButti K."/>
            <person name="Riley R."/>
            <person name="Lipzen A."/>
            <person name="Clum A."/>
            <person name="Drula E."/>
            <person name="Henrissat B."/>
            <person name="Kohler A."/>
            <person name="Grigoriev I.V."/>
            <person name="Martin F.M."/>
            <person name="Hacquard S."/>
        </authorList>
    </citation>
    <scope>NUCLEOTIDE SEQUENCE [LARGE SCALE GENOMIC DNA]</scope>
    <source>
        <strain evidence="1 2">MPI-SDFR-AT-0079</strain>
    </source>
</reference>
<protein>
    <submittedName>
        <fullName evidence="1">Uncharacterized protein</fullName>
    </submittedName>
</protein>
<evidence type="ECO:0000313" key="1">
    <source>
        <dbReference type="EMBL" id="KAH6649919.1"/>
    </source>
</evidence>
<accession>A0ACB7PM31</accession>
<comment type="caution">
    <text evidence="1">The sequence shown here is derived from an EMBL/GenBank/DDBJ whole genome shotgun (WGS) entry which is preliminary data.</text>
</comment>